<dbReference type="PANTHER" id="PTHR42988">
    <property type="entry name" value="PHOSPHOHYDROLASE"/>
    <property type="match status" value="1"/>
</dbReference>
<evidence type="ECO:0000313" key="7">
    <source>
        <dbReference type="Proteomes" id="UP000186292"/>
    </source>
</evidence>
<organism evidence="6 7">
    <name type="scientific">Corynebacterium appendicis CIP 107643</name>
    <dbReference type="NCBI Taxonomy" id="1161099"/>
    <lineage>
        <taxon>Bacteria</taxon>
        <taxon>Bacillati</taxon>
        <taxon>Actinomycetota</taxon>
        <taxon>Actinomycetes</taxon>
        <taxon>Mycobacteriales</taxon>
        <taxon>Corynebacteriaceae</taxon>
        <taxon>Corynebacterium</taxon>
    </lineage>
</organism>
<dbReference type="EMBL" id="FTOF01000010">
    <property type="protein sequence ID" value="SIS51496.1"/>
    <property type="molecule type" value="Genomic_DNA"/>
</dbReference>
<dbReference type="InterPro" id="IPR050884">
    <property type="entry name" value="CNP_phosphodiesterase-III"/>
</dbReference>
<keyword evidence="2" id="KW-0378">Hydrolase</keyword>
<dbReference type="GO" id="GO:0046872">
    <property type="term" value="F:metal ion binding"/>
    <property type="evidence" value="ECO:0007669"/>
    <property type="project" value="UniProtKB-KW"/>
</dbReference>
<sequence length="314" mass="34753">MLGTIVVANDTHIGENGDGIWKNNFPPPARSLPGERPYPEVSLDAVIDTAHSVGASHLFINGDVTSEARPWEITKAQELLGRFNGTVRCTRGNHDRPHKLSDGPEYADALAYDDKRTDGWGAAFEPRQTAWVEDVRGAGGNLVARVVGIDSTKLDSSGEMISREQFTQIQAIFDEDTVTPTVVMLHHPATRQAAWSNPAGPAFVLRDMDIMRLQRMIAAQDNIKLVLSGHTHRGRNNRPDVAKNTVFLETPAAKNWPTGATQIRFFDDGMAVNFRQNSSEEALRWAARTRWTIFGLSPETMLGPLDSRALVIRY</sequence>
<dbReference type="SUPFAM" id="SSF56300">
    <property type="entry name" value="Metallo-dependent phosphatases"/>
    <property type="match status" value="1"/>
</dbReference>
<dbReference type="InterPro" id="IPR004843">
    <property type="entry name" value="Calcineurin-like_PHP"/>
</dbReference>
<dbReference type="GO" id="GO:0016787">
    <property type="term" value="F:hydrolase activity"/>
    <property type="evidence" value="ECO:0007669"/>
    <property type="project" value="UniProtKB-KW"/>
</dbReference>
<reference evidence="7" key="1">
    <citation type="submission" date="2017-01" db="EMBL/GenBank/DDBJ databases">
        <authorList>
            <person name="Varghese N."/>
            <person name="Submissions S."/>
        </authorList>
    </citation>
    <scope>NUCLEOTIDE SEQUENCE [LARGE SCALE GENOMIC DNA]</scope>
    <source>
        <strain evidence="7">DSM 44531</strain>
    </source>
</reference>
<dbReference type="PANTHER" id="PTHR42988:SF2">
    <property type="entry name" value="CYCLIC NUCLEOTIDE PHOSPHODIESTERASE CBUA0032-RELATED"/>
    <property type="match status" value="1"/>
</dbReference>
<dbReference type="Proteomes" id="UP000186292">
    <property type="component" value="Unassembled WGS sequence"/>
</dbReference>
<keyword evidence="1" id="KW-0479">Metal-binding</keyword>
<accession>A0A1N7JQI8</accession>
<evidence type="ECO:0000256" key="3">
    <source>
        <dbReference type="ARBA" id="ARBA00023004"/>
    </source>
</evidence>
<dbReference type="InterPro" id="IPR029052">
    <property type="entry name" value="Metallo-depent_PP-like"/>
</dbReference>
<dbReference type="Gene3D" id="3.60.21.10">
    <property type="match status" value="1"/>
</dbReference>
<gene>
    <name evidence="6" type="ORF">SAMN05444817_11029</name>
</gene>
<evidence type="ECO:0000259" key="5">
    <source>
        <dbReference type="Pfam" id="PF00149"/>
    </source>
</evidence>
<name>A0A1N7JQI8_9CORY</name>
<evidence type="ECO:0000256" key="2">
    <source>
        <dbReference type="ARBA" id="ARBA00022801"/>
    </source>
</evidence>
<evidence type="ECO:0000313" key="6">
    <source>
        <dbReference type="EMBL" id="SIS51496.1"/>
    </source>
</evidence>
<proteinExistence type="inferred from homology"/>
<dbReference type="Pfam" id="PF00149">
    <property type="entry name" value="Metallophos"/>
    <property type="match status" value="1"/>
</dbReference>
<dbReference type="AlphaFoldDB" id="A0A1N7JQI8"/>
<keyword evidence="7" id="KW-1185">Reference proteome</keyword>
<protein>
    <submittedName>
        <fullName evidence="6">Calcineurin-like phosphoesterase</fullName>
    </submittedName>
</protein>
<dbReference type="STRING" id="1161099.SAMN05444817_11029"/>
<comment type="similarity">
    <text evidence="4">Belongs to the cyclic nucleotide phosphodiesterase class-III family.</text>
</comment>
<keyword evidence="3" id="KW-0408">Iron</keyword>
<evidence type="ECO:0000256" key="1">
    <source>
        <dbReference type="ARBA" id="ARBA00022723"/>
    </source>
</evidence>
<evidence type="ECO:0000256" key="4">
    <source>
        <dbReference type="ARBA" id="ARBA00025742"/>
    </source>
</evidence>
<feature type="domain" description="Calcineurin-like phosphoesterase" evidence="5">
    <location>
        <begin position="4"/>
        <end position="233"/>
    </location>
</feature>